<dbReference type="GO" id="GO:0045815">
    <property type="term" value="P:transcription initiation-coupled chromatin remodeling"/>
    <property type="evidence" value="ECO:0007669"/>
    <property type="project" value="Ensembl"/>
</dbReference>
<name>A0A8C6HN84_MUSSI</name>
<evidence type="ECO:0000313" key="3">
    <source>
        <dbReference type="Ensembl" id="ENSMSIP00000023305.1"/>
    </source>
</evidence>
<sequence>MAECGQRLQPTTLAPRLLRERQNCGWYLGNLPPKRFIRRNRLTCQGFLNSRHWVFVKEDNFRKDCPPHQGPKDAFLPLIHRGAPSATPEKRQSTLLKGATLLSKLSKAGKAFLEDVEAKEAQHPLTLYPQLTEALPAELLLQVLEVLDPERKLEDVWAYCQDTRKPMKEPTKLVGKRSSQERPPKKTLISRSGQWLCEEKPSKVDSLYKDRLLHDDVRRGVTDFCHWAEDLGSSAIEEEFVLQQFDIGYQTRRSCDALLRLRLNQDKLFINRPPSLREHCGHWSEPRSSGRANPQKPKRVKMRYGAWYLNTSLWKRQRADEPLVDPMVSHKAQDSTFKEQLQEQGELLAGVRGTAAFKDFILSRGYRMPRFLEKIYAEEKNKSENIKAPKKLTQTERNPGSR</sequence>
<dbReference type="Proteomes" id="UP000694415">
    <property type="component" value="Unplaced"/>
</dbReference>
<keyword evidence="4" id="KW-1185">Reference proteome</keyword>
<protein>
    <submittedName>
        <fullName evidence="3">Family with sequence similarity 47, member E</fullName>
    </submittedName>
</protein>
<dbReference type="Pfam" id="PF14642">
    <property type="entry name" value="FAM47"/>
    <property type="match status" value="1"/>
</dbReference>
<evidence type="ECO:0000256" key="2">
    <source>
        <dbReference type="SAM" id="MobiDB-lite"/>
    </source>
</evidence>
<dbReference type="PANTHER" id="PTHR46449">
    <property type="entry name" value="ZGC:158260"/>
    <property type="match status" value="1"/>
</dbReference>
<proteinExistence type="inferred from homology"/>
<reference evidence="3" key="2">
    <citation type="submission" date="2025-09" db="UniProtKB">
        <authorList>
            <consortium name="Ensembl"/>
        </authorList>
    </citation>
    <scope>IDENTIFICATION</scope>
</reference>
<dbReference type="GO" id="GO:0000785">
    <property type="term" value="C:chromatin"/>
    <property type="evidence" value="ECO:0007669"/>
    <property type="project" value="Ensembl"/>
</dbReference>
<dbReference type="Ensembl" id="ENSMSIT00000029413.1">
    <property type="protein sequence ID" value="ENSMSIP00000023305.1"/>
    <property type="gene ID" value="ENSMSIG00000019753.1"/>
</dbReference>
<dbReference type="GO" id="GO:0005737">
    <property type="term" value="C:cytoplasm"/>
    <property type="evidence" value="ECO:0007669"/>
    <property type="project" value="Ensembl"/>
</dbReference>
<dbReference type="AlphaFoldDB" id="A0A8C6HN84"/>
<comment type="similarity">
    <text evidence="1">Belongs to the FAM47 family.</text>
</comment>
<reference evidence="3" key="1">
    <citation type="submission" date="2025-08" db="UniProtKB">
        <authorList>
            <consortium name="Ensembl"/>
        </authorList>
    </citation>
    <scope>IDENTIFICATION</scope>
</reference>
<dbReference type="GO" id="GO:0008047">
    <property type="term" value="F:enzyme activator activity"/>
    <property type="evidence" value="ECO:0007669"/>
    <property type="project" value="Ensembl"/>
</dbReference>
<feature type="region of interest" description="Disordered" evidence="2">
    <location>
        <begin position="382"/>
        <end position="402"/>
    </location>
</feature>
<organism evidence="3 4">
    <name type="scientific">Mus spicilegus</name>
    <name type="common">Mound-building mouse</name>
    <dbReference type="NCBI Taxonomy" id="10103"/>
    <lineage>
        <taxon>Eukaryota</taxon>
        <taxon>Metazoa</taxon>
        <taxon>Chordata</taxon>
        <taxon>Craniata</taxon>
        <taxon>Vertebrata</taxon>
        <taxon>Euteleostomi</taxon>
        <taxon>Mammalia</taxon>
        <taxon>Eutheria</taxon>
        <taxon>Euarchontoglires</taxon>
        <taxon>Glires</taxon>
        <taxon>Rodentia</taxon>
        <taxon>Myomorpha</taxon>
        <taxon>Muroidea</taxon>
        <taxon>Muridae</taxon>
        <taxon>Murinae</taxon>
        <taxon>Mus</taxon>
        <taxon>Mus</taxon>
    </lineage>
</organism>
<dbReference type="GO" id="GO:0071168">
    <property type="term" value="P:protein localization to chromatin"/>
    <property type="evidence" value="ECO:0007669"/>
    <property type="project" value="Ensembl"/>
</dbReference>
<evidence type="ECO:0000313" key="4">
    <source>
        <dbReference type="Proteomes" id="UP000694415"/>
    </source>
</evidence>
<dbReference type="InterPro" id="IPR032743">
    <property type="entry name" value="FAM47"/>
</dbReference>
<evidence type="ECO:0000256" key="1">
    <source>
        <dbReference type="ARBA" id="ARBA00005277"/>
    </source>
</evidence>
<dbReference type="GO" id="GO:0005634">
    <property type="term" value="C:nucleus"/>
    <property type="evidence" value="ECO:0007669"/>
    <property type="project" value="Ensembl"/>
</dbReference>
<dbReference type="GeneTree" id="ENSGT00940000162425"/>
<dbReference type="PANTHER" id="PTHR46449:SF3">
    <property type="entry name" value="PROTEIN FAM47E"/>
    <property type="match status" value="1"/>
</dbReference>
<accession>A0A8C6HN84</accession>